<dbReference type="EMBL" id="PKSG01000564">
    <property type="protein sequence ID" value="POR34202.1"/>
    <property type="molecule type" value="Genomic_DNA"/>
</dbReference>
<evidence type="ECO:0000259" key="1">
    <source>
        <dbReference type="PROSITE" id="PS51186"/>
    </source>
</evidence>
<accession>A0A2S4KVJ0</accession>
<name>A0A2S4KVJ0_9HYPO</name>
<reference evidence="2 3" key="1">
    <citation type="submission" date="2018-01" db="EMBL/GenBank/DDBJ databases">
        <title>Harnessing the power of phylogenomics to disentangle the directionality and signatures of interkingdom host jumping in the parasitic fungal genus Tolypocladium.</title>
        <authorList>
            <person name="Quandt C.A."/>
            <person name="Patterson W."/>
            <person name="Spatafora J.W."/>
        </authorList>
    </citation>
    <scope>NUCLEOTIDE SEQUENCE [LARGE SCALE GENOMIC DNA]</scope>
    <source>
        <strain evidence="2 3">NRBC 100945</strain>
    </source>
</reference>
<dbReference type="Pfam" id="PF00583">
    <property type="entry name" value="Acetyltransf_1"/>
    <property type="match status" value="1"/>
</dbReference>
<dbReference type="PANTHER" id="PTHR43233">
    <property type="entry name" value="FAMILY N-ACETYLTRANSFERASE, PUTATIVE (AFU_ORTHOLOGUE AFUA_6G03350)-RELATED"/>
    <property type="match status" value="1"/>
</dbReference>
<dbReference type="PANTHER" id="PTHR43233:SF1">
    <property type="entry name" value="FAMILY N-ACETYLTRANSFERASE, PUTATIVE (AFU_ORTHOLOGUE AFUA_6G03350)-RELATED"/>
    <property type="match status" value="1"/>
</dbReference>
<gene>
    <name evidence="2" type="ORF">TPAR_05617</name>
</gene>
<sequence length="256" mass="28959">MTCIIGPTVYSTVERLSAFETPTERKIIKEQLDERMTSATPPIQHQRWRKDNFVVTTDPNLIPIARVNAAFASDDVYWAKPMPEEVMRATLQNSLCFSLYELVHCDTKSTCDSLDKLSRSPSPSVIGSDSDQSPHIPIDEYTLKAGHDGAPHKFVGIARCITDYTSFVYLTDVYVDPSYQGRGLGKWLIGCVQEFIESMPYLRRSILFIGDWKRSVPFYERLMGMTVMESRRTENGTNGEGLAFLMRKGKGHPEST</sequence>
<evidence type="ECO:0000313" key="2">
    <source>
        <dbReference type="EMBL" id="POR34202.1"/>
    </source>
</evidence>
<comment type="caution">
    <text evidence="2">The sequence shown here is derived from an EMBL/GenBank/DDBJ whole genome shotgun (WGS) entry which is preliminary data.</text>
</comment>
<dbReference type="PROSITE" id="PS51186">
    <property type="entry name" value="GNAT"/>
    <property type="match status" value="1"/>
</dbReference>
<dbReference type="InterPro" id="IPR053144">
    <property type="entry name" value="Acetyltransferase_Butenolide"/>
</dbReference>
<feature type="domain" description="N-acetyltransferase" evidence="1">
    <location>
        <begin position="97"/>
        <end position="251"/>
    </location>
</feature>
<dbReference type="CDD" id="cd04301">
    <property type="entry name" value="NAT_SF"/>
    <property type="match status" value="1"/>
</dbReference>
<dbReference type="InterPro" id="IPR016181">
    <property type="entry name" value="Acyl_CoA_acyltransferase"/>
</dbReference>
<dbReference type="OrthoDB" id="10039976at2759"/>
<dbReference type="Proteomes" id="UP000237481">
    <property type="component" value="Unassembled WGS sequence"/>
</dbReference>
<organism evidence="2 3">
    <name type="scientific">Tolypocladium paradoxum</name>
    <dbReference type="NCBI Taxonomy" id="94208"/>
    <lineage>
        <taxon>Eukaryota</taxon>
        <taxon>Fungi</taxon>
        <taxon>Dikarya</taxon>
        <taxon>Ascomycota</taxon>
        <taxon>Pezizomycotina</taxon>
        <taxon>Sordariomycetes</taxon>
        <taxon>Hypocreomycetidae</taxon>
        <taxon>Hypocreales</taxon>
        <taxon>Ophiocordycipitaceae</taxon>
        <taxon>Tolypocladium</taxon>
    </lineage>
</organism>
<protein>
    <recommendedName>
        <fullName evidence="1">N-acetyltransferase domain-containing protein</fullName>
    </recommendedName>
</protein>
<evidence type="ECO:0000313" key="3">
    <source>
        <dbReference type="Proteomes" id="UP000237481"/>
    </source>
</evidence>
<dbReference type="STRING" id="94208.A0A2S4KVJ0"/>
<dbReference type="GO" id="GO:0016747">
    <property type="term" value="F:acyltransferase activity, transferring groups other than amino-acyl groups"/>
    <property type="evidence" value="ECO:0007669"/>
    <property type="project" value="InterPro"/>
</dbReference>
<keyword evidence="3" id="KW-1185">Reference proteome</keyword>
<dbReference type="Gene3D" id="3.40.630.30">
    <property type="match status" value="1"/>
</dbReference>
<dbReference type="SUPFAM" id="SSF55729">
    <property type="entry name" value="Acyl-CoA N-acyltransferases (Nat)"/>
    <property type="match status" value="1"/>
</dbReference>
<dbReference type="AlphaFoldDB" id="A0A2S4KVJ0"/>
<proteinExistence type="predicted"/>
<dbReference type="InterPro" id="IPR000182">
    <property type="entry name" value="GNAT_dom"/>
</dbReference>